<organism evidence="5 6">
    <name type="scientific">Olea europaea subsp. europaea</name>
    <dbReference type="NCBI Taxonomy" id="158383"/>
    <lineage>
        <taxon>Eukaryota</taxon>
        <taxon>Viridiplantae</taxon>
        <taxon>Streptophyta</taxon>
        <taxon>Embryophyta</taxon>
        <taxon>Tracheophyta</taxon>
        <taxon>Spermatophyta</taxon>
        <taxon>Magnoliopsida</taxon>
        <taxon>eudicotyledons</taxon>
        <taxon>Gunneridae</taxon>
        <taxon>Pentapetalae</taxon>
        <taxon>asterids</taxon>
        <taxon>lamiids</taxon>
        <taxon>Lamiales</taxon>
        <taxon>Oleaceae</taxon>
        <taxon>Oleeae</taxon>
        <taxon>Olea</taxon>
    </lineage>
</organism>
<keyword evidence="6" id="KW-1185">Reference proteome</keyword>
<evidence type="ECO:0000256" key="1">
    <source>
        <dbReference type="ARBA" id="ARBA00022692"/>
    </source>
</evidence>
<dbReference type="Gramene" id="OE9A018794T1">
    <property type="protein sequence ID" value="OE9A018794C1"/>
    <property type="gene ID" value="OE9A018794"/>
</dbReference>
<comment type="caution">
    <text evidence="5">The sequence shown here is derived from an EMBL/GenBank/DDBJ whole genome shotgun (WGS) entry which is preliminary data.</text>
</comment>
<dbReference type="Gene3D" id="1.20.1560.10">
    <property type="entry name" value="ABC transporter type 1, transmembrane domain"/>
    <property type="match status" value="1"/>
</dbReference>
<dbReference type="OrthoDB" id="1718661at2759"/>
<keyword evidence="1 4" id="KW-0812">Transmembrane</keyword>
<feature type="non-terminal residue" evidence="5">
    <location>
        <position position="61"/>
    </location>
</feature>
<protein>
    <submittedName>
        <fullName evidence="5">Multidrug resistance</fullName>
    </submittedName>
</protein>
<accession>A0A8S0Q6V1</accession>
<evidence type="ECO:0000256" key="4">
    <source>
        <dbReference type="SAM" id="Phobius"/>
    </source>
</evidence>
<evidence type="ECO:0000256" key="3">
    <source>
        <dbReference type="ARBA" id="ARBA00023136"/>
    </source>
</evidence>
<dbReference type="GO" id="GO:0005524">
    <property type="term" value="F:ATP binding"/>
    <property type="evidence" value="ECO:0007669"/>
    <property type="project" value="InterPro"/>
</dbReference>
<dbReference type="AlphaFoldDB" id="A0A8S0Q6V1"/>
<proteinExistence type="predicted"/>
<keyword evidence="2 4" id="KW-1133">Transmembrane helix</keyword>
<evidence type="ECO:0000313" key="5">
    <source>
        <dbReference type="EMBL" id="CAA2960405.1"/>
    </source>
</evidence>
<evidence type="ECO:0000313" key="6">
    <source>
        <dbReference type="Proteomes" id="UP000594638"/>
    </source>
</evidence>
<sequence length="61" mass="6739">MGKKNGIFCYADRVDKFLMFFGTLGSIGDGLQIPLMMFVLSAVINEYGNFNSSVSIHTVDK</sequence>
<feature type="transmembrane region" description="Helical" evidence="4">
    <location>
        <begin position="20"/>
        <end position="44"/>
    </location>
</feature>
<dbReference type="GO" id="GO:0016020">
    <property type="term" value="C:membrane"/>
    <property type="evidence" value="ECO:0007669"/>
    <property type="project" value="InterPro"/>
</dbReference>
<gene>
    <name evidence="5" type="ORF">OLEA9_A018794</name>
</gene>
<dbReference type="Proteomes" id="UP000594638">
    <property type="component" value="Unassembled WGS sequence"/>
</dbReference>
<keyword evidence="3 4" id="KW-0472">Membrane</keyword>
<name>A0A8S0Q6V1_OLEEU</name>
<evidence type="ECO:0000256" key="2">
    <source>
        <dbReference type="ARBA" id="ARBA00022989"/>
    </source>
</evidence>
<dbReference type="EMBL" id="CACTIH010000396">
    <property type="protein sequence ID" value="CAA2960405.1"/>
    <property type="molecule type" value="Genomic_DNA"/>
</dbReference>
<reference evidence="5 6" key="1">
    <citation type="submission" date="2019-12" db="EMBL/GenBank/DDBJ databases">
        <authorList>
            <person name="Alioto T."/>
            <person name="Alioto T."/>
            <person name="Gomez Garrido J."/>
        </authorList>
    </citation>
    <scope>NUCLEOTIDE SEQUENCE [LARGE SCALE GENOMIC DNA]</scope>
</reference>
<dbReference type="InterPro" id="IPR036640">
    <property type="entry name" value="ABC1_TM_sf"/>
</dbReference>